<proteinExistence type="predicted"/>
<gene>
    <name evidence="1" type="ORF">E1A91_A04G090400v1</name>
</gene>
<name>A0A5D2ZM89_GOSMU</name>
<protein>
    <submittedName>
        <fullName evidence="1">Uncharacterized protein</fullName>
    </submittedName>
</protein>
<dbReference type="Proteomes" id="UP000323597">
    <property type="component" value="Chromosome A04"/>
</dbReference>
<sequence>MHVWSTVLKTLNMSLKHKFHERLEIIHAKTKQPVDSLTTALRRA</sequence>
<dbReference type="AlphaFoldDB" id="A0A5D2ZM89"/>
<organism evidence="1 2">
    <name type="scientific">Gossypium mustelinum</name>
    <name type="common">Cotton</name>
    <name type="synonym">Gossypium caicoense</name>
    <dbReference type="NCBI Taxonomy" id="34275"/>
    <lineage>
        <taxon>Eukaryota</taxon>
        <taxon>Viridiplantae</taxon>
        <taxon>Streptophyta</taxon>
        <taxon>Embryophyta</taxon>
        <taxon>Tracheophyta</taxon>
        <taxon>Spermatophyta</taxon>
        <taxon>Magnoliopsida</taxon>
        <taxon>eudicotyledons</taxon>
        <taxon>Gunneridae</taxon>
        <taxon>Pentapetalae</taxon>
        <taxon>rosids</taxon>
        <taxon>malvids</taxon>
        <taxon>Malvales</taxon>
        <taxon>Malvaceae</taxon>
        <taxon>Malvoideae</taxon>
        <taxon>Gossypium</taxon>
    </lineage>
</organism>
<dbReference type="EMBL" id="CM017639">
    <property type="protein sequence ID" value="TYJ39742.1"/>
    <property type="molecule type" value="Genomic_DNA"/>
</dbReference>
<evidence type="ECO:0000313" key="2">
    <source>
        <dbReference type="Proteomes" id="UP000323597"/>
    </source>
</evidence>
<keyword evidence="2" id="KW-1185">Reference proteome</keyword>
<reference evidence="1 2" key="1">
    <citation type="submission" date="2019-07" db="EMBL/GenBank/DDBJ databases">
        <title>WGS assembly of Gossypium mustelinum.</title>
        <authorList>
            <person name="Chen Z.J."/>
            <person name="Sreedasyam A."/>
            <person name="Ando A."/>
            <person name="Song Q."/>
            <person name="De L."/>
            <person name="Hulse-Kemp A."/>
            <person name="Ding M."/>
            <person name="Ye W."/>
            <person name="Kirkbride R."/>
            <person name="Jenkins J."/>
            <person name="Plott C."/>
            <person name="Lovell J."/>
            <person name="Lin Y.-M."/>
            <person name="Vaughn R."/>
            <person name="Liu B."/>
            <person name="Li W."/>
            <person name="Simpson S."/>
            <person name="Scheffler B."/>
            <person name="Saski C."/>
            <person name="Grover C."/>
            <person name="Hu G."/>
            <person name="Conover J."/>
            <person name="Carlson J."/>
            <person name="Shu S."/>
            <person name="Boston L."/>
            <person name="Williams M."/>
            <person name="Peterson D."/>
            <person name="Mcgee K."/>
            <person name="Jones D."/>
            <person name="Wendel J."/>
            <person name="Stelly D."/>
            <person name="Grimwood J."/>
            <person name="Schmutz J."/>
        </authorList>
    </citation>
    <scope>NUCLEOTIDE SEQUENCE [LARGE SCALE GENOMIC DNA]</scope>
    <source>
        <strain evidence="1">1408120.09</strain>
    </source>
</reference>
<evidence type="ECO:0000313" key="1">
    <source>
        <dbReference type="EMBL" id="TYJ39742.1"/>
    </source>
</evidence>
<accession>A0A5D2ZM89</accession>